<dbReference type="Pfam" id="PF14129">
    <property type="entry name" value="DUF4296"/>
    <property type="match status" value="1"/>
</dbReference>
<feature type="chain" id="PRO_5046108921" evidence="2">
    <location>
        <begin position="21"/>
        <end position="130"/>
    </location>
</feature>
<keyword evidence="2" id="KW-0732">Signal</keyword>
<sequence length="130" mass="15172">MKQLLILFVALFVASCSKNPAPTPDNLLDEEVMVDIIFDISILQAADGSMPYKFTEYNIEMDKYILDKYKIDSVTYRQNQRYYAANARKYKKIYKKVIERLEQEKNRGKQDSSNKANNTNGEKQIYVPVE</sequence>
<evidence type="ECO:0000313" key="4">
    <source>
        <dbReference type="EMBL" id="MBE9575525.1"/>
    </source>
</evidence>
<keyword evidence="5" id="KW-1185">Reference proteome</keyword>
<proteinExistence type="predicted"/>
<dbReference type="EMBL" id="JADFTZ010000001">
    <property type="protein sequence ID" value="MBE9575525.1"/>
    <property type="molecule type" value="Genomic_DNA"/>
</dbReference>
<gene>
    <name evidence="4" type="ORF">IM755_02285</name>
</gene>
<name>A0ABR9WNN0_9FLAO</name>
<dbReference type="InterPro" id="IPR025381">
    <property type="entry name" value="DUF4296"/>
</dbReference>
<comment type="caution">
    <text evidence="4">The sequence shown here is derived from an EMBL/GenBank/DDBJ whole genome shotgun (WGS) entry which is preliminary data.</text>
</comment>
<evidence type="ECO:0000259" key="3">
    <source>
        <dbReference type="Pfam" id="PF14129"/>
    </source>
</evidence>
<accession>A0ABR9WNN0</accession>
<feature type="region of interest" description="Disordered" evidence="1">
    <location>
        <begin position="104"/>
        <end position="130"/>
    </location>
</feature>
<evidence type="ECO:0000256" key="2">
    <source>
        <dbReference type="SAM" id="SignalP"/>
    </source>
</evidence>
<protein>
    <submittedName>
        <fullName evidence="4">DUF4296 domain-containing protein</fullName>
    </submittedName>
</protein>
<organism evidence="4 5">
    <name type="scientific">Flavobacterium proteolyticum</name>
    <dbReference type="NCBI Taxonomy" id="2911683"/>
    <lineage>
        <taxon>Bacteria</taxon>
        <taxon>Pseudomonadati</taxon>
        <taxon>Bacteroidota</taxon>
        <taxon>Flavobacteriia</taxon>
        <taxon>Flavobacteriales</taxon>
        <taxon>Flavobacteriaceae</taxon>
        <taxon>Flavobacterium</taxon>
    </lineage>
</organism>
<evidence type="ECO:0000313" key="5">
    <source>
        <dbReference type="Proteomes" id="UP000656274"/>
    </source>
</evidence>
<feature type="compositionally biased region" description="Polar residues" evidence="1">
    <location>
        <begin position="113"/>
        <end position="122"/>
    </location>
</feature>
<evidence type="ECO:0000256" key="1">
    <source>
        <dbReference type="SAM" id="MobiDB-lite"/>
    </source>
</evidence>
<feature type="domain" description="DUF4296" evidence="3">
    <location>
        <begin position="24"/>
        <end position="106"/>
    </location>
</feature>
<dbReference type="RefSeq" id="WP_194093436.1">
    <property type="nucleotide sequence ID" value="NZ_JADFTZ010000001.1"/>
</dbReference>
<reference evidence="4 5" key="1">
    <citation type="submission" date="2020-10" db="EMBL/GenBank/DDBJ databases">
        <title>The genome sequence of Flavobacterium aquaticum 1Y8A.</title>
        <authorList>
            <person name="Liu Y."/>
        </authorList>
    </citation>
    <scope>NUCLEOTIDE SEQUENCE [LARGE SCALE GENOMIC DNA]</scope>
    <source>
        <strain evidence="4 5">1Y8A</strain>
    </source>
</reference>
<dbReference type="Proteomes" id="UP000656274">
    <property type="component" value="Unassembled WGS sequence"/>
</dbReference>
<feature type="signal peptide" evidence="2">
    <location>
        <begin position="1"/>
        <end position="20"/>
    </location>
</feature>
<dbReference type="PROSITE" id="PS51257">
    <property type="entry name" value="PROKAR_LIPOPROTEIN"/>
    <property type="match status" value="1"/>
</dbReference>